<name>A0A7G9S7D7_9MICO</name>
<evidence type="ECO:0000256" key="10">
    <source>
        <dbReference type="SAM" id="Phobius"/>
    </source>
</evidence>
<evidence type="ECO:0000256" key="3">
    <source>
        <dbReference type="ARBA" id="ARBA00022448"/>
    </source>
</evidence>
<dbReference type="KEGG" id="ldn:H9L06_05650"/>
<gene>
    <name evidence="12" type="ORF">H9L06_05650</name>
</gene>
<evidence type="ECO:0000256" key="1">
    <source>
        <dbReference type="ARBA" id="ARBA00004429"/>
    </source>
</evidence>
<accession>A0A7G9S7D7</accession>
<keyword evidence="8 10" id="KW-0472">Membrane</keyword>
<dbReference type="PROSITE" id="PS00874">
    <property type="entry name" value="T2SP_F"/>
    <property type="match status" value="1"/>
</dbReference>
<dbReference type="InterPro" id="IPR042094">
    <property type="entry name" value="T2SS_GspF_sf"/>
</dbReference>
<organism evidence="12 13">
    <name type="scientific">Leucobacter denitrificans</name>
    <dbReference type="NCBI Taxonomy" id="683042"/>
    <lineage>
        <taxon>Bacteria</taxon>
        <taxon>Bacillati</taxon>
        <taxon>Actinomycetota</taxon>
        <taxon>Actinomycetes</taxon>
        <taxon>Micrococcales</taxon>
        <taxon>Microbacteriaceae</taxon>
        <taxon>Leucobacter</taxon>
    </lineage>
</organism>
<dbReference type="GO" id="GO:0005886">
    <property type="term" value="C:plasma membrane"/>
    <property type="evidence" value="ECO:0007669"/>
    <property type="project" value="UniProtKB-SubCell"/>
</dbReference>
<dbReference type="EMBL" id="CP060716">
    <property type="protein sequence ID" value="QNN63762.1"/>
    <property type="molecule type" value="Genomic_DNA"/>
</dbReference>
<evidence type="ECO:0000256" key="4">
    <source>
        <dbReference type="ARBA" id="ARBA00022475"/>
    </source>
</evidence>
<dbReference type="PANTHER" id="PTHR30012">
    <property type="entry name" value="GENERAL SECRETION PATHWAY PROTEIN"/>
    <property type="match status" value="1"/>
</dbReference>
<keyword evidence="5" id="KW-0997">Cell inner membrane</keyword>
<keyword evidence="6 9" id="KW-0812">Transmembrane</keyword>
<evidence type="ECO:0000256" key="2">
    <source>
        <dbReference type="ARBA" id="ARBA00005745"/>
    </source>
</evidence>
<dbReference type="GO" id="GO:0015628">
    <property type="term" value="P:protein secretion by the type II secretion system"/>
    <property type="evidence" value="ECO:0007669"/>
    <property type="project" value="TreeGrafter"/>
</dbReference>
<keyword evidence="3 9" id="KW-0813">Transport</keyword>
<evidence type="ECO:0000313" key="12">
    <source>
        <dbReference type="EMBL" id="QNN63762.1"/>
    </source>
</evidence>
<dbReference type="PRINTS" id="PR00812">
    <property type="entry name" value="BCTERIALGSPF"/>
</dbReference>
<keyword evidence="4" id="KW-1003">Cell membrane</keyword>
<dbReference type="InterPro" id="IPR001992">
    <property type="entry name" value="T2SS_GspF/T4SS_PilC_CS"/>
</dbReference>
<dbReference type="Pfam" id="PF00482">
    <property type="entry name" value="T2SSF"/>
    <property type="match status" value="2"/>
</dbReference>
<evidence type="ECO:0000259" key="11">
    <source>
        <dbReference type="Pfam" id="PF00482"/>
    </source>
</evidence>
<evidence type="ECO:0000256" key="5">
    <source>
        <dbReference type="ARBA" id="ARBA00022519"/>
    </source>
</evidence>
<feature type="domain" description="Type II secretion system protein GspF" evidence="11">
    <location>
        <begin position="281"/>
        <end position="338"/>
    </location>
</feature>
<dbReference type="RefSeq" id="WP_187556219.1">
    <property type="nucleotide sequence ID" value="NZ_CP060716.1"/>
</dbReference>
<sequence>MAKTQTDPLFSYRALNTSGRVRRGTVSAPNESAAVQAIEAKGLVPLAVRNNASLGLFNRELDFGVAKPPTTQDLAIASRQLGELIDAGVPLLRALEVAADQTENRVLAESFDAVSREVGQGLSLSAALETRPKVFPELMVNLIRVGEVGGFLAQALRSVTTNFETELRLQQKVKAAMTYPIVVLIVAIIAVVAMMLFVVPIFEELFAGFGTELPFITQVLVSISRAAVFWVPALAVLVFAGWYWYSRHKREDAVRRKIETFKVNMPVFGPLFRKVAIARVSRNLAVMIKAGVPLLEALGFVRRVSSNWVVEEALRDAENSVRYGRSLAGPLAEHEVFPLWSLR</sequence>
<dbReference type="FunFam" id="1.20.81.30:FF:000001">
    <property type="entry name" value="Type II secretion system protein F"/>
    <property type="match status" value="1"/>
</dbReference>
<feature type="transmembrane region" description="Helical" evidence="10">
    <location>
        <begin position="177"/>
        <end position="202"/>
    </location>
</feature>
<evidence type="ECO:0000256" key="7">
    <source>
        <dbReference type="ARBA" id="ARBA00022989"/>
    </source>
</evidence>
<keyword evidence="7 10" id="KW-1133">Transmembrane helix</keyword>
<comment type="similarity">
    <text evidence="2 9">Belongs to the GSP F family.</text>
</comment>
<reference evidence="12 13" key="1">
    <citation type="submission" date="2020-08" db="EMBL/GenBank/DDBJ databases">
        <title>Genome sequence of Leucobacter denitrificans KACC 14055T.</title>
        <authorList>
            <person name="Hyun D.-W."/>
            <person name="Bae J.-W."/>
        </authorList>
    </citation>
    <scope>NUCLEOTIDE SEQUENCE [LARGE SCALE GENOMIC DNA]</scope>
    <source>
        <strain evidence="12 13">KACC 14055</strain>
    </source>
</reference>
<feature type="domain" description="Type II secretion system protein GspF" evidence="11">
    <location>
        <begin position="78"/>
        <end position="200"/>
    </location>
</feature>
<evidence type="ECO:0000256" key="8">
    <source>
        <dbReference type="ARBA" id="ARBA00023136"/>
    </source>
</evidence>
<dbReference type="Proteomes" id="UP000515934">
    <property type="component" value="Chromosome"/>
</dbReference>
<evidence type="ECO:0000256" key="6">
    <source>
        <dbReference type="ARBA" id="ARBA00022692"/>
    </source>
</evidence>
<comment type="subcellular location">
    <subcellularLocation>
        <location evidence="1">Cell inner membrane</location>
        <topology evidence="1">Multi-pass membrane protein</topology>
    </subcellularLocation>
    <subcellularLocation>
        <location evidence="9">Cell membrane</location>
        <topology evidence="9">Multi-pass membrane protein</topology>
    </subcellularLocation>
</comment>
<feature type="transmembrane region" description="Helical" evidence="10">
    <location>
        <begin position="222"/>
        <end position="245"/>
    </location>
</feature>
<dbReference type="Gene3D" id="1.20.81.30">
    <property type="entry name" value="Type II secretion system (T2SS), domain F"/>
    <property type="match status" value="2"/>
</dbReference>
<keyword evidence="13" id="KW-1185">Reference proteome</keyword>
<dbReference type="AlphaFoldDB" id="A0A7G9S7D7"/>
<proteinExistence type="inferred from homology"/>
<dbReference type="InterPro" id="IPR003004">
    <property type="entry name" value="GspF/PilC"/>
</dbReference>
<evidence type="ECO:0000313" key="13">
    <source>
        <dbReference type="Proteomes" id="UP000515934"/>
    </source>
</evidence>
<dbReference type="InterPro" id="IPR018076">
    <property type="entry name" value="T2SS_GspF_dom"/>
</dbReference>
<dbReference type="PANTHER" id="PTHR30012:SF7">
    <property type="entry name" value="PROTEIN TRANSPORT PROTEIN HOFC HOMOLOG"/>
    <property type="match status" value="1"/>
</dbReference>
<evidence type="ECO:0000256" key="9">
    <source>
        <dbReference type="RuleBase" id="RU003923"/>
    </source>
</evidence>
<protein>
    <submittedName>
        <fullName evidence="12">Type II secretion system F family protein</fullName>
    </submittedName>
</protein>